<dbReference type="RefSeq" id="WP_005978062.1">
    <property type="nucleotide sequence ID" value="NZ_CABKNW010000002.1"/>
</dbReference>
<dbReference type="GO" id="GO:0042597">
    <property type="term" value="C:periplasmic space"/>
    <property type="evidence" value="ECO:0007669"/>
    <property type="project" value="UniProtKB-ARBA"/>
</dbReference>
<keyword evidence="3" id="KW-0732">Signal</keyword>
<dbReference type="GO" id="GO:0043190">
    <property type="term" value="C:ATP-binding cassette (ABC) transporter complex"/>
    <property type="evidence" value="ECO:0007669"/>
    <property type="project" value="InterPro"/>
</dbReference>
<feature type="domain" description="Solute-binding protein family 5" evidence="4">
    <location>
        <begin position="73"/>
        <end position="420"/>
    </location>
</feature>
<dbReference type="PROSITE" id="PS51257">
    <property type="entry name" value="PROKAR_LIPOPROTEIN"/>
    <property type="match status" value="1"/>
</dbReference>
<evidence type="ECO:0000256" key="2">
    <source>
        <dbReference type="ARBA" id="ARBA00022448"/>
    </source>
</evidence>
<dbReference type="GO" id="GO:0015833">
    <property type="term" value="P:peptide transport"/>
    <property type="evidence" value="ECO:0007669"/>
    <property type="project" value="TreeGrafter"/>
</dbReference>
<dbReference type="InterPro" id="IPR030678">
    <property type="entry name" value="Peptide/Ni-bd"/>
</dbReference>
<protein>
    <submittedName>
        <fullName evidence="5">Dipeptide-binding protein</fullName>
    </submittedName>
</protein>
<dbReference type="PANTHER" id="PTHR30290:SF9">
    <property type="entry name" value="OLIGOPEPTIDE-BINDING PROTEIN APPA"/>
    <property type="match status" value="1"/>
</dbReference>
<dbReference type="EMBL" id="LS483487">
    <property type="protein sequence ID" value="SQJ01234.1"/>
    <property type="molecule type" value="Genomic_DNA"/>
</dbReference>
<dbReference type="AlphaFoldDB" id="A0AAX2J9Y6"/>
<dbReference type="Proteomes" id="UP000249008">
    <property type="component" value="Chromosome 1"/>
</dbReference>
<evidence type="ECO:0000256" key="3">
    <source>
        <dbReference type="ARBA" id="ARBA00022729"/>
    </source>
</evidence>
<dbReference type="SUPFAM" id="SSF53850">
    <property type="entry name" value="Periplasmic binding protein-like II"/>
    <property type="match status" value="1"/>
</dbReference>
<dbReference type="InterPro" id="IPR023765">
    <property type="entry name" value="SBP_5_CS"/>
</dbReference>
<name>A0AAX2J9Y6_9FUSO</name>
<evidence type="ECO:0000313" key="5">
    <source>
        <dbReference type="EMBL" id="SQJ01234.1"/>
    </source>
</evidence>
<reference evidence="5 6" key="1">
    <citation type="submission" date="2018-06" db="EMBL/GenBank/DDBJ databases">
        <authorList>
            <consortium name="Pathogen Informatics"/>
            <person name="Doyle S."/>
        </authorList>
    </citation>
    <scope>NUCLEOTIDE SEQUENCE [LARGE SCALE GENOMIC DNA]</scope>
    <source>
        <strain evidence="5 6">NCTC12112</strain>
    </source>
</reference>
<dbReference type="GeneID" id="78455716"/>
<dbReference type="Gene3D" id="3.90.76.10">
    <property type="entry name" value="Dipeptide-binding Protein, Domain 1"/>
    <property type="match status" value="1"/>
</dbReference>
<evidence type="ECO:0000256" key="1">
    <source>
        <dbReference type="ARBA" id="ARBA00005695"/>
    </source>
</evidence>
<dbReference type="KEGG" id="ful:C4N20_12900"/>
<gene>
    <name evidence="5" type="primary">dppA_1</name>
    <name evidence="5" type="ORF">NCTC12112_01144</name>
</gene>
<sequence length="501" mass="55983">MKKLLWILLPLLLLIGCGKEKTADAGKTKENKLIYSQSSESVTLHPHEATDVYSRRVISNIFDRLIETNEKLEIVPGLAESWEQIDPLTLKFNLRKGVKFQNGDEFTSEDVKYTFENAKKSAKVGTLYSMIDTVETPDKYTAVFKTSTPSGSLMHHLTHITASILNKKYYEATENTNHNPMGTGAYALVEWKPGDYMTLKRNEEYFRGKPAIEIVEVRAVPEENSRVIAIETGEHHITGDIDSIGRKILAGREDVRIEEISSLGVAYLGINTAKGALQDVRVRKAIAMGVNRDIIIDSVLMGAVEKANSLLGPGVVGYSKDTKPFEYNPEEAKKLLNEAGYETLDLVMVTSNNDLRKQMAEIMQAQLKEIGINIKIEILEWATFLNTTGSGKSDLFMIGWSNSSGDADYGLTPMLHSSMKGNSGNRSFFDNKEFDTLLEEGKVELNPEKRAEIYAKAQDVMNREVPILPIYFMPASAGIRKEVKGFVQSPINNPTFYKLSF</sequence>
<evidence type="ECO:0000313" key="6">
    <source>
        <dbReference type="Proteomes" id="UP000249008"/>
    </source>
</evidence>
<dbReference type="PIRSF" id="PIRSF002741">
    <property type="entry name" value="MppA"/>
    <property type="match status" value="1"/>
</dbReference>
<dbReference type="Gene3D" id="3.10.105.10">
    <property type="entry name" value="Dipeptide-binding Protein, Domain 3"/>
    <property type="match status" value="1"/>
</dbReference>
<comment type="similarity">
    <text evidence="1">Belongs to the bacterial solute-binding protein 5 family.</text>
</comment>
<keyword evidence="2" id="KW-0813">Transport</keyword>
<dbReference type="PANTHER" id="PTHR30290">
    <property type="entry name" value="PERIPLASMIC BINDING COMPONENT OF ABC TRANSPORTER"/>
    <property type="match status" value="1"/>
</dbReference>
<accession>A0AAX2J9Y6</accession>
<dbReference type="GO" id="GO:1904680">
    <property type="term" value="F:peptide transmembrane transporter activity"/>
    <property type="evidence" value="ECO:0007669"/>
    <property type="project" value="TreeGrafter"/>
</dbReference>
<dbReference type="InterPro" id="IPR000914">
    <property type="entry name" value="SBP_5_dom"/>
</dbReference>
<dbReference type="PROSITE" id="PS01040">
    <property type="entry name" value="SBP_BACTERIAL_5"/>
    <property type="match status" value="1"/>
</dbReference>
<dbReference type="Gene3D" id="3.40.190.10">
    <property type="entry name" value="Periplasmic binding protein-like II"/>
    <property type="match status" value="1"/>
</dbReference>
<evidence type="ECO:0000259" key="4">
    <source>
        <dbReference type="Pfam" id="PF00496"/>
    </source>
</evidence>
<organism evidence="5 6">
    <name type="scientific">Fusobacterium ulcerans</name>
    <dbReference type="NCBI Taxonomy" id="861"/>
    <lineage>
        <taxon>Bacteria</taxon>
        <taxon>Fusobacteriati</taxon>
        <taxon>Fusobacteriota</taxon>
        <taxon>Fusobacteriia</taxon>
        <taxon>Fusobacteriales</taxon>
        <taxon>Fusobacteriaceae</taxon>
        <taxon>Fusobacterium</taxon>
    </lineage>
</organism>
<proteinExistence type="inferred from homology"/>
<dbReference type="InterPro" id="IPR039424">
    <property type="entry name" value="SBP_5"/>
</dbReference>
<dbReference type="Pfam" id="PF00496">
    <property type="entry name" value="SBP_bac_5"/>
    <property type="match status" value="1"/>
</dbReference>